<feature type="domain" description="EGF-like" evidence="10">
    <location>
        <begin position="1972"/>
        <end position="2014"/>
    </location>
</feature>
<keyword evidence="12" id="KW-1185">Reference proteome</keyword>
<dbReference type="Proteomes" id="UP000267096">
    <property type="component" value="Unassembled WGS sequence"/>
</dbReference>
<feature type="domain" description="EGF-like" evidence="10">
    <location>
        <begin position="163"/>
        <end position="200"/>
    </location>
</feature>
<dbReference type="SMART" id="SM00179">
    <property type="entry name" value="EGF_CA"/>
    <property type="match status" value="35"/>
</dbReference>
<dbReference type="WBParaSite" id="ASIM_0001055201-mRNA-1">
    <property type="protein sequence ID" value="ASIM_0001055201-mRNA-1"/>
    <property type="gene ID" value="ASIM_0001055201"/>
</dbReference>
<comment type="subcellular location">
    <subcellularLocation>
        <location evidence="1">Secreted</location>
    </subcellularLocation>
</comment>
<dbReference type="PROSITE" id="PS50026">
    <property type="entry name" value="EGF_3"/>
    <property type="match status" value="25"/>
</dbReference>
<feature type="domain" description="EGF-like" evidence="10">
    <location>
        <begin position="778"/>
        <end position="816"/>
    </location>
</feature>
<dbReference type="Pfam" id="PF12662">
    <property type="entry name" value="cEGF"/>
    <property type="match status" value="1"/>
</dbReference>
<feature type="domain" description="EGF-like" evidence="10">
    <location>
        <begin position="1761"/>
        <end position="1807"/>
    </location>
</feature>
<feature type="domain" description="EGF-like" evidence="10">
    <location>
        <begin position="2270"/>
        <end position="2309"/>
    </location>
</feature>
<dbReference type="Pfam" id="PF12661">
    <property type="entry name" value="hEGF"/>
    <property type="match status" value="1"/>
</dbReference>
<feature type="domain" description="EGF-like" evidence="10">
    <location>
        <begin position="108"/>
        <end position="151"/>
    </location>
</feature>
<feature type="domain" description="EGF-like" evidence="10">
    <location>
        <begin position="626"/>
        <end position="664"/>
    </location>
</feature>
<dbReference type="PANTHER" id="PTHR24039">
    <property type="entry name" value="FIBRILLIN-RELATED"/>
    <property type="match status" value="1"/>
</dbReference>
<dbReference type="FunFam" id="2.10.25.10:FF:000005">
    <property type="entry name" value="Fibrillin 2"/>
    <property type="match status" value="1"/>
</dbReference>
<feature type="domain" description="EGF-like" evidence="10">
    <location>
        <begin position="2228"/>
        <end position="2267"/>
    </location>
</feature>
<proteinExistence type="predicted"/>
<evidence type="ECO:0000256" key="2">
    <source>
        <dbReference type="ARBA" id="ARBA00022525"/>
    </source>
</evidence>
<dbReference type="GO" id="GO:0005509">
    <property type="term" value="F:calcium ion binding"/>
    <property type="evidence" value="ECO:0007669"/>
    <property type="project" value="InterPro"/>
</dbReference>
<comment type="caution">
    <text evidence="9">Lacks conserved residue(s) required for the propagation of feature annotation.</text>
</comment>
<dbReference type="InterPro" id="IPR018097">
    <property type="entry name" value="EGF_Ca-bd_CS"/>
</dbReference>
<feature type="domain" description="EGF-like" evidence="10">
    <location>
        <begin position="576"/>
        <end position="625"/>
    </location>
</feature>
<dbReference type="Gene3D" id="2.10.25.10">
    <property type="entry name" value="Laminin"/>
    <property type="match status" value="33"/>
</dbReference>
<evidence type="ECO:0000313" key="13">
    <source>
        <dbReference type="WBParaSite" id="ASIM_0001055201-mRNA-1"/>
    </source>
</evidence>
<dbReference type="EMBL" id="UYRR01030984">
    <property type="protein sequence ID" value="VDK42368.1"/>
    <property type="molecule type" value="Genomic_DNA"/>
</dbReference>
<feature type="domain" description="EGF-like" evidence="10">
    <location>
        <begin position="207"/>
        <end position="244"/>
    </location>
</feature>
<accession>A0A0M3JRL1</accession>
<feature type="domain" description="EGF-like" evidence="10">
    <location>
        <begin position="2380"/>
        <end position="2420"/>
    </location>
</feature>
<evidence type="ECO:0000256" key="8">
    <source>
        <dbReference type="ARBA" id="ARBA00023180"/>
    </source>
</evidence>
<dbReference type="GO" id="GO:0005576">
    <property type="term" value="C:extracellular region"/>
    <property type="evidence" value="ECO:0007669"/>
    <property type="project" value="UniProtKB-SubCell"/>
</dbReference>
<keyword evidence="2" id="KW-0964">Secreted</keyword>
<organism evidence="13">
    <name type="scientific">Anisakis simplex</name>
    <name type="common">Herring worm</name>
    <dbReference type="NCBI Taxonomy" id="6269"/>
    <lineage>
        <taxon>Eukaryota</taxon>
        <taxon>Metazoa</taxon>
        <taxon>Ecdysozoa</taxon>
        <taxon>Nematoda</taxon>
        <taxon>Chromadorea</taxon>
        <taxon>Rhabditida</taxon>
        <taxon>Spirurina</taxon>
        <taxon>Ascaridomorpha</taxon>
        <taxon>Ascaridoidea</taxon>
        <taxon>Anisakidae</taxon>
        <taxon>Anisakis</taxon>
        <taxon>Anisakis simplex complex</taxon>
    </lineage>
</organism>
<feature type="domain" description="EGF-like" evidence="10">
    <location>
        <begin position="822"/>
        <end position="862"/>
    </location>
</feature>
<keyword evidence="6" id="KW-0106">Calcium</keyword>
<feature type="domain" description="EGF-like" evidence="10">
    <location>
        <begin position="1718"/>
        <end position="1760"/>
    </location>
</feature>
<feature type="domain" description="EGF-like" evidence="10">
    <location>
        <begin position="1834"/>
        <end position="1881"/>
    </location>
</feature>
<feature type="domain" description="EGF-like" evidence="10">
    <location>
        <begin position="878"/>
        <end position="917"/>
    </location>
</feature>
<reference evidence="11 12" key="2">
    <citation type="submission" date="2018-11" db="EMBL/GenBank/DDBJ databases">
        <authorList>
            <consortium name="Pathogen Informatics"/>
        </authorList>
    </citation>
    <scope>NUCLEOTIDE SEQUENCE [LARGE SCALE GENOMIC DNA]</scope>
</reference>
<dbReference type="PROSITE" id="PS01186">
    <property type="entry name" value="EGF_2"/>
    <property type="match status" value="14"/>
</dbReference>
<dbReference type="SUPFAM" id="SSF57184">
    <property type="entry name" value="Growth factor receptor domain"/>
    <property type="match status" value="9"/>
</dbReference>
<dbReference type="FunFam" id="2.10.25.10:FF:000014">
    <property type="entry name" value="Latent-transforming growth factor beta-binding protein 3"/>
    <property type="match status" value="2"/>
</dbReference>
<evidence type="ECO:0000256" key="4">
    <source>
        <dbReference type="ARBA" id="ARBA00022729"/>
    </source>
</evidence>
<evidence type="ECO:0000256" key="7">
    <source>
        <dbReference type="ARBA" id="ARBA00023157"/>
    </source>
</evidence>
<keyword evidence="4" id="KW-0732">Signal</keyword>
<feature type="domain" description="EGF-like" evidence="10">
    <location>
        <begin position="487"/>
        <end position="530"/>
    </location>
</feature>
<feature type="domain" description="EGF-like" evidence="10">
    <location>
        <begin position="1116"/>
        <end position="1166"/>
    </location>
</feature>
<evidence type="ECO:0000256" key="1">
    <source>
        <dbReference type="ARBA" id="ARBA00004613"/>
    </source>
</evidence>
<keyword evidence="8" id="KW-0325">Glycoprotein</keyword>
<gene>
    <name evidence="11" type="ORF">ASIM_LOCUS10110</name>
</gene>
<evidence type="ECO:0000259" key="10">
    <source>
        <dbReference type="PROSITE" id="PS50026"/>
    </source>
</evidence>
<evidence type="ECO:0000256" key="6">
    <source>
        <dbReference type="ARBA" id="ARBA00022837"/>
    </source>
</evidence>
<feature type="disulfide bond" evidence="9">
    <location>
        <begin position="1077"/>
        <end position="1094"/>
    </location>
</feature>
<dbReference type="InterPro" id="IPR013032">
    <property type="entry name" value="EGF-like_CS"/>
</dbReference>
<evidence type="ECO:0000256" key="9">
    <source>
        <dbReference type="PROSITE-ProRule" id="PRU00076"/>
    </source>
</evidence>
<evidence type="ECO:0000313" key="11">
    <source>
        <dbReference type="EMBL" id="VDK42368.1"/>
    </source>
</evidence>
<keyword evidence="3 9" id="KW-0245">EGF-like domain</keyword>
<feature type="domain" description="EGF-like" evidence="10">
    <location>
        <begin position="1066"/>
        <end position="1107"/>
    </location>
</feature>
<dbReference type="SUPFAM" id="SSF57196">
    <property type="entry name" value="EGF/Laminin"/>
    <property type="match status" value="9"/>
</dbReference>
<keyword evidence="5" id="KW-0677">Repeat</keyword>
<protein>
    <submittedName>
        <fullName evidence="13">EGF CA and hEGF domain containing protein</fullName>
    </submittedName>
</protein>
<dbReference type="FunFam" id="2.10.25.10:FF:000038">
    <property type="entry name" value="Fibrillin 2"/>
    <property type="match status" value="8"/>
</dbReference>
<feature type="domain" description="EGF-like" evidence="10">
    <location>
        <begin position="531"/>
        <end position="569"/>
    </location>
</feature>
<evidence type="ECO:0000313" key="12">
    <source>
        <dbReference type="Proteomes" id="UP000267096"/>
    </source>
</evidence>
<feature type="domain" description="EGF-like" evidence="10">
    <location>
        <begin position="438"/>
        <end position="486"/>
    </location>
</feature>
<dbReference type="Gene3D" id="2.90.20.10">
    <property type="entry name" value="Plasmodium vivax P25 domain"/>
    <property type="match status" value="1"/>
</dbReference>
<dbReference type="InterPro" id="IPR026823">
    <property type="entry name" value="cEGF"/>
</dbReference>
<dbReference type="Pfam" id="PF07645">
    <property type="entry name" value="EGF_CA"/>
    <property type="match status" value="25"/>
</dbReference>
<feature type="domain" description="EGF-like" evidence="10">
    <location>
        <begin position="1882"/>
        <end position="1926"/>
    </location>
</feature>
<dbReference type="InterPro" id="IPR000152">
    <property type="entry name" value="EGF-type_Asp/Asn_hydroxyl_site"/>
</dbReference>
<dbReference type="InterPro" id="IPR024731">
    <property type="entry name" value="NELL2-like_EGF"/>
</dbReference>
<dbReference type="OrthoDB" id="5819564at2759"/>
<reference evidence="13" key="1">
    <citation type="submission" date="2016-04" db="UniProtKB">
        <authorList>
            <consortium name="WormBaseParasite"/>
        </authorList>
    </citation>
    <scope>IDENTIFICATION</scope>
</reference>
<dbReference type="PROSITE" id="PS01187">
    <property type="entry name" value="EGF_CA"/>
    <property type="match status" value="10"/>
</dbReference>
<feature type="domain" description="EGF-like" evidence="10">
    <location>
        <begin position="1634"/>
        <end position="1675"/>
    </location>
</feature>
<sequence>MSNRNIQVTWRKDQCFDIYTHRLNENLCAFGQPRANTHAHVGVSCDCNQPNGIGDGFRCTEDLCSSCKFACHKASKCLPPTMHSEHGYTCAKCDPSKGYTGDGFTCKDIDECSDETLSKCDRPNAVCVNKRPIEDNGLKYSCECKEGWRGDPDGGYEWRKCKDTNECALRGICGKNAKCVNTPGSYYCSCFPGFAKANKNRTYECFDIDECQMPNRCTGNSRCLNTEGGYECVCKKGFIESHDNTLCIRTFIALIINCTFYKCVCKDGFTTQQSTDPNRCVHIQNCMDPALNDCDKRPGYASCIELPGSYECKCNNGFSGDGKQCTRNDFSHCDDLLSFFVALNPCVRHNPCASIAGTECFNEYGRAKCKCKQGFVKSLKNALNPNAPCFDETSAAVRNCSFCDNATSFCERIFRDQPYYTCKCVEGYQMNAAGKCTNINECLRMSENDCDPNAKCIDKQPAIDGVRFKCECKTGFTGSGKIGQCHDIDECKGFNGVCPFPNQICRNTIGSYQCDCDKGYQHPPGLQSCTTINECEQGIAVCPQYSRCEDLDHGYVCRCLPGFINRTENGEVVCANIDECIVGLGPDAPISACDPLNGICKDTLGSYLCACQPGFELQSDGRTCVDRNECEDGSNKCLQHSKCVNLFGSYKCECEHGFTPAVATHSLRPKCQQCSRSICRQLSGENMCVKYSSICGAGKCTSIDKAPFYRCMCSPPLISINSTKCVYPNYCDEQFKCPSHSTCANNECACASGYYWRDTDQFPPTIQTLKNRSTNCQEINLCAEGNICADPLNCKHAGPGRYECVCGEGYEKVPAEQGYCIDIDECNLDANALSCPVNSHCENLQGGYQCSCNKGYTPSIGRTDFLFCSSLTDPECVDMNECDAGIDDCESKNATCTNTIGSFECVCADGFRHEAPNYNVCSGVNIIFISMSAAMAQQNATKMLIVRIRWGHTNVNAKKAISGTVPFVRVMISDVDECNPADPRNNCNKTTQLCDNLPGSYKCICRKGYRSVQGGCQDINECLSSHNNDCAKRSGDVHMKCVNDEGSYHCVCPRGYFENANGICEDINECNGTPSPCPPTPVDLCVNTPGSFNCTCKQGFKKPSGCRSPAECPCVDVDECKEGILMNNGSLRSACGTAAKCSNTLGGYTCTCAPGYDGDAYLAGCKVSDICEAANPCDKNTQVCEQDNGKTFCKCKIGFLSINEYECGDNPCAYDKGVCGQNATCHPKRDGGKYIAQCLCEQGHQLDQHKNCVPIDYCSCKTEPKTSQPCKSDQYCTADNMLCMNTGKLYNCTCETGYRLNASGTTCEISGKDRVMLQILTSAQKVLTQMRVISRAIHPLDALIPKSQLSRCCERSEYFVKISVDTPNCSREKNCIGDVNAYCAQINDSHRYCQCKAGYDGDAIPGGIPCKPHDYCKEARKVVDGEPCSGHEVCVNQNTSYSCECKIGFQRLNPGDECKARHQTIQIADRLMQEVVVERVVSSLDVLMHSFKMKQEVLIADVDECVFGSVSCRETYQCKNTIGSFECVCPDGYRKNDTTQLCKDIDECVELSQICNTPEERCVNVPGNYRCECNQPAYISSGEYCVDHNECITNEYNCPLFSTCVNTVGGYNCTCKRGFRIALVKDDKVALCEDIDECAEDKNACPSHSKCINRPGTWECLCEPPAIQRGTRDCVMSAKCPECHEHAHCLRSERPGGNIYNCTCDVGYTGDGVHTCNPIDECTLGIAKCHVHAECIDLTPLFECRCKAPYYTGDGTNQCNSVDLCLNHNDCPSDAQCVSLDERSSPHLVTCICPKGFIFNNSTRNCEARIIHIICLGIRLIMYFDDSDIFNNSDIDECASIDSASPCAAMPVGTSCINTQGSFFCKCPAGYLMNASGTLCDDIDECRTPISELCAQSGGICSNNLGSYECVCPPGLRPSAGKQRCVDVNECMEGIDDCDKKTTSCFNTYSGYMCICNSGLVHVPQKTNVCEDIDECTLGMHSCTALSETCVNTNGGFYCECSKGYRRNEYNNCVPNNVCDQSVRCGRNALCVMRPSEWDPNDYQPTCICKDGYFVSQFRLGKNPEVLCEPINECNTDDQCTANAHCETILHNIGMGKFYQLQATYEVIAGGQGGVETMAMHKCICDNGYRLKGTLCEQINECIEQPSICGIDATCVDLEPFYKCVCAPGMVNVAQGSEMIQCEPMSCENTISACHPDAKCENIDGGGYRCECPAGFVGAGTPNLGCESVTSCRINHQCSKYATCVNGNGTNGISCVCNPGFSGDGFTCNDVDECLTNDVNICDSNATCINSQGSFSCKCAAGYEGDGSPGNCKDINECSSPVLNKCDSSTSICRNNDGSFECVCLAGYEHVGDNPNLRGDYRCDCAEGYQNTKDQHSCIDIDECKRNNPCAVNAICSNTVGSFSCSCADLFEGDGSTHCNPIDQCKNSTLNICDPETTVCTMIEGQALYRCVCKQGFKPLLSSNEQYRSCEDINECNGGYVEYDATTQDCINTVGSFEIRCKKGYRLKKSSGRCVDIDECAEDPAYGETLLRFQTAVSSGYFFKMSDWKQWVVRPAINGSAYSICYERAMRYDNWWWFSSASSVLPFCRNGLYQEHGVFAEYYSSGIIQGFECDCVPGQIRRQGGTAQTPVLTCDGSSCLDIDVCVYLNCSSSGEGWICDRMNRKCLCDSASGYMTRFNARGIPYCTKHECTELDTTGPVTVKNAMYRSLFKCDLKTHRWIQPAGFIIVRDVVTSVIIGLEDINECEYVDYCCNRTSSSNNDASRFVKCINFEGGASCQSKCSVNSAWYLKCDGNSLICDYSKWQKLLDAPTAPKGTVCSRLTDANGVYMDFPSMHALVTELCKSNFYCAMPPHPINDIRMLPTFNYEGKCIVNKSQLSRVKCPFGDSPLALEGYVGIYAFCPYKFNTTEWPGANPSYPKREGKPMQLSCLPDGLHLSKTTQFFQLDVDSYSMETL</sequence>
<dbReference type="Pfam" id="PF12947">
    <property type="entry name" value="EGF_3"/>
    <property type="match status" value="2"/>
</dbReference>
<dbReference type="PROSITE" id="PS00010">
    <property type="entry name" value="ASX_HYDROXYL"/>
    <property type="match status" value="22"/>
</dbReference>
<dbReference type="InterPro" id="IPR009030">
    <property type="entry name" value="Growth_fac_rcpt_cys_sf"/>
</dbReference>
<feature type="domain" description="EGF-like" evidence="10">
    <location>
        <begin position="1018"/>
        <end position="1065"/>
    </location>
</feature>
<dbReference type="InterPro" id="IPR049883">
    <property type="entry name" value="NOTCH1_EGF-like"/>
</dbReference>
<dbReference type="PANTHER" id="PTHR24039:SF48">
    <property type="entry name" value="FIBRILLIN-2 ISOFORM X1-RELATED"/>
    <property type="match status" value="1"/>
</dbReference>
<name>A0A0M3JRL1_ANISI</name>
<dbReference type="SMART" id="SM00181">
    <property type="entry name" value="EGF"/>
    <property type="match status" value="45"/>
</dbReference>
<feature type="disulfide bond" evidence="9">
    <location>
        <begin position="2238"/>
        <end position="2255"/>
    </location>
</feature>
<keyword evidence="7 9" id="KW-1015">Disulfide bond</keyword>
<dbReference type="InterPro" id="IPR000742">
    <property type="entry name" value="EGF"/>
</dbReference>
<evidence type="ECO:0000256" key="3">
    <source>
        <dbReference type="ARBA" id="ARBA00022536"/>
    </source>
</evidence>
<dbReference type="InterPro" id="IPR001881">
    <property type="entry name" value="EGF-like_Ca-bd_dom"/>
</dbReference>
<feature type="domain" description="EGF-like" evidence="10">
    <location>
        <begin position="1501"/>
        <end position="1539"/>
    </location>
</feature>
<evidence type="ECO:0000256" key="5">
    <source>
        <dbReference type="ARBA" id="ARBA00022737"/>
    </source>
</evidence>
<dbReference type="CDD" id="cd00054">
    <property type="entry name" value="EGF_CA"/>
    <property type="match status" value="8"/>
</dbReference>
<feature type="domain" description="EGF-like" evidence="10">
    <location>
        <begin position="2183"/>
        <end position="2227"/>
    </location>
</feature>